<feature type="binding site" evidence="5">
    <location>
        <position position="201"/>
    </location>
    <ligand>
        <name>Fe cation</name>
        <dbReference type="ChEBI" id="CHEBI:24875"/>
        <note>catalytic</note>
    </ligand>
</feature>
<evidence type="ECO:0000256" key="3">
    <source>
        <dbReference type="ARBA" id="ARBA00023002"/>
    </source>
</evidence>
<keyword evidence="2 8" id="KW-0223">Dioxygenase</keyword>
<evidence type="ECO:0000256" key="4">
    <source>
        <dbReference type="ARBA" id="ARBA00023004"/>
    </source>
</evidence>
<dbReference type="AlphaFoldDB" id="A0A6J1MRK9"/>
<evidence type="ECO:0000313" key="8">
    <source>
        <dbReference type="RefSeq" id="XP_023935507.2"/>
    </source>
</evidence>
<evidence type="ECO:0000256" key="5">
    <source>
        <dbReference type="PIRSR" id="PIRSR604574-2"/>
    </source>
</evidence>
<dbReference type="KEGG" id="bany:112044022"/>
<dbReference type="Pfam" id="PF13532">
    <property type="entry name" value="2OG-FeII_Oxy_2"/>
    <property type="match status" value="1"/>
</dbReference>
<keyword evidence="3" id="KW-0560">Oxidoreductase</keyword>
<dbReference type="InterPro" id="IPR005123">
    <property type="entry name" value="Oxoglu/Fe-dep_dioxygenase_dom"/>
</dbReference>
<dbReference type="InterPro" id="IPR004574">
    <property type="entry name" value="Alkb"/>
</dbReference>
<dbReference type="GO" id="GO:0005737">
    <property type="term" value="C:cytoplasm"/>
    <property type="evidence" value="ECO:0007669"/>
    <property type="project" value="TreeGrafter"/>
</dbReference>
<dbReference type="GO" id="GO:0005634">
    <property type="term" value="C:nucleus"/>
    <property type="evidence" value="ECO:0007669"/>
    <property type="project" value="TreeGrafter"/>
</dbReference>
<dbReference type="Proteomes" id="UP001652582">
    <property type="component" value="Chromosome 16"/>
</dbReference>
<feature type="binding site" evidence="5">
    <location>
        <position position="255"/>
    </location>
    <ligand>
        <name>Fe cation</name>
        <dbReference type="ChEBI" id="CHEBI:24875"/>
        <note>catalytic</note>
    </ligand>
</feature>
<sequence length="337" mass="39209">MKRNFPQDEEDSFMTIFKYYKSNKPQPSLEQVLQSECNDEVSMMPNQNTSEDARASNLGLQNTKTWKMFEFKRHPGLILIRDPFTSSGQKYWIRNCLEEYPRKPNKTNIDIERHIEDWWQECLEGNQCDKKLQKKLRWTTLGYHHNWDTKVYNEENKNAFPSELSELCDVVANRLGYRDFRSEAAIVNYYHMGSTLSAHIDYSECDLEAPLFSFSFGQSAIFLVGGHNKSIKPSAILLNSGDILVMSKETRLCYHAVPKILPASKQPWNEGSTSIIEKGVNFKFVDETELILGMKKNIEDKEWSKFNSYVEESRININVRQVLKQNQKSLLDSNSNT</sequence>
<reference evidence="8" key="1">
    <citation type="submission" date="2025-08" db="UniProtKB">
        <authorList>
            <consortium name="RefSeq"/>
        </authorList>
    </citation>
    <scope>IDENTIFICATION</scope>
</reference>
<dbReference type="Gene3D" id="2.60.120.590">
    <property type="entry name" value="Alpha-ketoglutarate-dependent dioxygenase AlkB-like"/>
    <property type="match status" value="1"/>
</dbReference>
<dbReference type="GO" id="GO:0008198">
    <property type="term" value="F:ferrous iron binding"/>
    <property type="evidence" value="ECO:0007669"/>
    <property type="project" value="TreeGrafter"/>
</dbReference>
<gene>
    <name evidence="8" type="primary">LOC112044022</name>
</gene>
<dbReference type="GeneID" id="112044022"/>
<feature type="binding site" evidence="5">
    <location>
        <position position="199"/>
    </location>
    <ligand>
        <name>Fe cation</name>
        <dbReference type="ChEBI" id="CHEBI:24875"/>
        <note>catalytic</note>
    </ligand>
</feature>
<dbReference type="OrthoDB" id="6614653at2759"/>
<protein>
    <submittedName>
        <fullName evidence="8">Nucleic acid dioxygenase ALKBH1</fullName>
    </submittedName>
</protein>
<comment type="cofactor">
    <cofactor evidence="5">
        <name>Fe(2+)</name>
        <dbReference type="ChEBI" id="CHEBI:29033"/>
    </cofactor>
    <text evidence="5">Binds 1 Fe(2+) ion per subunit.</text>
</comment>
<dbReference type="RefSeq" id="XP_023935507.2">
    <property type="nucleotide sequence ID" value="XM_024079739.2"/>
</dbReference>
<keyword evidence="4 5" id="KW-0408">Iron</keyword>
<name>A0A6J1MRK9_BICAN</name>
<dbReference type="InterPro" id="IPR037151">
    <property type="entry name" value="AlkB-like_sf"/>
</dbReference>
<dbReference type="GO" id="GO:0035516">
    <property type="term" value="F:broad specificity oxidative DNA demethylase activity"/>
    <property type="evidence" value="ECO:0007669"/>
    <property type="project" value="TreeGrafter"/>
</dbReference>
<keyword evidence="7" id="KW-1185">Reference proteome</keyword>
<evidence type="ECO:0000256" key="1">
    <source>
        <dbReference type="ARBA" id="ARBA00022723"/>
    </source>
</evidence>
<dbReference type="PROSITE" id="PS51471">
    <property type="entry name" value="FE2OG_OXY"/>
    <property type="match status" value="1"/>
</dbReference>
<accession>A0A6J1MRK9</accession>
<dbReference type="SUPFAM" id="SSF51197">
    <property type="entry name" value="Clavaminate synthase-like"/>
    <property type="match status" value="1"/>
</dbReference>
<proteinExistence type="predicted"/>
<organism evidence="7 8">
    <name type="scientific">Bicyclus anynana</name>
    <name type="common">Squinting bush brown butterfly</name>
    <dbReference type="NCBI Taxonomy" id="110368"/>
    <lineage>
        <taxon>Eukaryota</taxon>
        <taxon>Metazoa</taxon>
        <taxon>Ecdysozoa</taxon>
        <taxon>Arthropoda</taxon>
        <taxon>Hexapoda</taxon>
        <taxon>Insecta</taxon>
        <taxon>Pterygota</taxon>
        <taxon>Neoptera</taxon>
        <taxon>Endopterygota</taxon>
        <taxon>Lepidoptera</taxon>
        <taxon>Glossata</taxon>
        <taxon>Ditrysia</taxon>
        <taxon>Papilionoidea</taxon>
        <taxon>Nymphalidae</taxon>
        <taxon>Satyrinae</taxon>
        <taxon>Satyrini</taxon>
        <taxon>Mycalesina</taxon>
        <taxon>Bicyclus</taxon>
    </lineage>
</organism>
<evidence type="ECO:0000313" key="7">
    <source>
        <dbReference type="Proteomes" id="UP001652582"/>
    </source>
</evidence>
<evidence type="ECO:0000259" key="6">
    <source>
        <dbReference type="PROSITE" id="PS51471"/>
    </source>
</evidence>
<evidence type="ECO:0000256" key="2">
    <source>
        <dbReference type="ARBA" id="ARBA00022964"/>
    </source>
</evidence>
<dbReference type="GO" id="GO:0035513">
    <property type="term" value="P:oxidative RNA demethylation"/>
    <property type="evidence" value="ECO:0007669"/>
    <property type="project" value="TreeGrafter"/>
</dbReference>
<dbReference type="PANTHER" id="PTHR16557">
    <property type="entry name" value="ALKYLATED DNA REPAIR PROTEIN ALKB-RELATED"/>
    <property type="match status" value="1"/>
</dbReference>
<feature type="domain" description="Fe2OG dioxygenase" evidence="6">
    <location>
        <begin position="181"/>
        <end position="323"/>
    </location>
</feature>
<dbReference type="InterPro" id="IPR027450">
    <property type="entry name" value="AlkB-like"/>
</dbReference>
<keyword evidence="1 5" id="KW-0479">Metal-binding</keyword>
<dbReference type="PANTHER" id="PTHR16557:SF2">
    <property type="entry name" value="NUCLEIC ACID DIOXYGENASE ALKBH1"/>
    <property type="match status" value="1"/>
</dbReference>
<dbReference type="GO" id="GO:0035515">
    <property type="term" value="F:oxidative RNA demethylase activity"/>
    <property type="evidence" value="ECO:0007669"/>
    <property type="project" value="TreeGrafter"/>
</dbReference>